<keyword evidence="6 8" id="KW-1133">Transmembrane helix</keyword>
<accession>A0A1A6A5Y0</accession>
<dbReference type="GO" id="GO:0005886">
    <property type="term" value="C:plasma membrane"/>
    <property type="evidence" value="ECO:0007669"/>
    <property type="project" value="UniProtKB-SubCell"/>
</dbReference>
<feature type="transmembrane region" description="Helical" evidence="8">
    <location>
        <begin position="396"/>
        <end position="421"/>
    </location>
</feature>
<dbReference type="STRING" id="1296121.A0A1A6A5Y0"/>
<reference evidence="10" key="1">
    <citation type="submission" date="2013-07" db="EMBL/GenBank/DDBJ databases">
        <title>The Genome Sequence of Cryptococcus dejecticola CBS10117.</title>
        <authorList>
            <consortium name="The Broad Institute Genome Sequencing Platform"/>
            <person name="Cuomo C."/>
            <person name="Litvintseva A."/>
            <person name="Chen Y."/>
            <person name="Heitman J."/>
            <person name="Sun S."/>
            <person name="Springer D."/>
            <person name="Dromer F."/>
            <person name="Young S.K."/>
            <person name="Zeng Q."/>
            <person name="Gargeya S."/>
            <person name="Fitzgerald M."/>
            <person name="Abouelleil A."/>
            <person name="Alvarado L."/>
            <person name="Berlin A.M."/>
            <person name="Chapman S.B."/>
            <person name="Dewar J."/>
            <person name="Goldberg J."/>
            <person name="Griggs A."/>
            <person name="Gujja S."/>
            <person name="Hansen M."/>
            <person name="Howarth C."/>
            <person name="Imamovic A."/>
            <person name="Larimer J."/>
            <person name="McCowan C."/>
            <person name="Murphy C."/>
            <person name="Pearson M."/>
            <person name="Priest M."/>
            <person name="Roberts A."/>
            <person name="Saif S."/>
            <person name="Shea T."/>
            <person name="Sykes S."/>
            <person name="Wortman J."/>
            <person name="Nusbaum C."/>
            <person name="Birren B."/>
        </authorList>
    </citation>
    <scope>NUCLEOTIDE SEQUENCE [LARGE SCALE GENOMIC DNA]</scope>
    <source>
        <strain evidence="10">CBS 10117</strain>
    </source>
</reference>
<keyword evidence="7 8" id="KW-0472">Membrane</keyword>
<name>A0A1A6A5Y0_9TREE</name>
<feature type="transmembrane region" description="Helical" evidence="8">
    <location>
        <begin position="142"/>
        <end position="163"/>
    </location>
</feature>
<reference evidence="11" key="3">
    <citation type="submission" date="2024-02" db="EMBL/GenBank/DDBJ databases">
        <title>Comparative genomics of Cryptococcus and Kwoniella reveals pathogenesis evolution and contrasting modes of karyotype evolution via chromosome fusion or intercentromeric recombination.</title>
        <authorList>
            <person name="Coelho M.A."/>
            <person name="David-Palma M."/>
            <person name="Shea T."/>
            <person name="Bowers K."/>
            <person name="McGinley-Smith S."/>
            <person name="Mohammad A.W."/>
            <person name="Gnirke A."/>
            <person name="Yurkov A.M."/>
            <person name="Nowrousian M."/>
            <person name="Sun S."/>
            <person name="Cuomo C.A."/>
            <person name="Heitman J."/>
        </authorList>
    </citation>
    <scope>NUCLEOTIDE SEQUENCE</scope>
    <source>
        <strain evidence="11">CBS 10117</strain>
    </source>
</reference>
<keyword evidence="5 8" id="KW-0812">Transmembrane</keyword>
<feature type="transmembrane region" description="Helical" evidence="8">
    <location>
        <begin position="500"/>
        <end position="520"/>
    </location>
</feature>
<dbReference type="EMBL" id="CP144534">
    <property type="protein sequence ID" value="WWC61640.1"/>
    <property type="molecule type" value="Genomic_DNA"/>
</dbReference>
<evidence type="ECO:0000313" key="11">
    <source>
        <dbReference type="EMBL" id="WWC61640.1"/>
    </source>
</evidence>
<evidence type="ECO:0000256" key="9">
    <source>
        <dbReference type="SAM" id="MobiDB-lite"/>
    </source>
</evidence>
<feature type="transmembrane region" description="Helical" evidence="8">
    <location>
        <begin position="359"/>
        <end position="376"/>
    </location>
</feature>
<comment type="subcellular location">
    <subcellularLocation>
        <location evidence="8">Cell membrane</location>
        <topology evidence="8">Multi-pass membrane protein</topology>
    </subcellularLocation>
    <subcellularLocation>
        <location evidence="2">Membrane</location>
        <topology evidence="2">Multi-pass membrane protein</topology>
    </subcellularLocation>
</comment>
<dbReference type="Proteomes" id="UP000078595">
    <property type="component" value="Chromosome 5"/>
</dbReference>
<feature type="transmembrane region" description="Helical" evidence="8">
    <location>
        <begin position="250"/>
        <end position="268"/>
    </location>
</feature>
<evidence type="ECO:0000256" key="4">
    <source>
        <dbReference type="ARBA" id="ARBA00015388"/>
    </source>
</evidence>
<comment type="similarity">
    <text evidence="3 8">Belongs to the CTL (choline transporter-like) family.</text>
</comment>
<feature type="transmembrane region" description="Helical" evidence="8">
    <location>
        <begin position="334"/>
        <end position="352"/>
    </location>
</feature>
<evidence type="ECO:0000256" key="5">
    <source>
        <dbReference type="ARBA" id="ARBA00022692"/>
    </source>
</evidence>
<dbReference type="AlphaFoldDB" id="A0A1A6A5Y0"/>
<dbReference type="Pfam" id="PF04515">
    <property type="entry name" value="Choline_transpo"/>
    <property type="match status" value="1"/>
</dbReference>
<evidence type="ECO:0000256" key="8">
    <source>
        <dbReference type="RuleBase" id="RU368066"/>
    </source>
</evidence>
<dbReference type="RefSeq" id="XP_018263305.1">
    <property type="nucleotide sequence ID" value="XM_018408094.1"/>
</dbReference>
<evidence type="ECO:0000256" key="3">
    <source>
        <dbReference type="ARBA" id="ARBA00007168"/>
    </source>
</evidence>
<feature type="transmembrane region" description="Helical" evidence="8">
    <location>
        <begin position="433"/>
        <end position="457"/>
    </location>
</feature>
<dbReference type="PANTHER" id="PTHR12385:SF4">
    <property type="entry name" value="PROTEIN PNS1"/>
    <property type="match status" value="1"/>
</dbReference>
<proteinExistence type="inferred from homology"/>
<dbReference type="OrthoDB" id="44736at2759"/>
<evidence type="ECO:0000256" key="1">
    <source>
        <dbReference type="ARBA" id="ARBA00002957"/>
    </source>
</evidence>
<evidence type="ECO:0000256" key="6">
    <source>
        <dbReference type="ARBA" id="ARBA00022989"/>
    </source>
</evidence>
<dbReference type="KEGG" id="kdj:28968498"/>
<evidence type="ECO:0000256" key="7">
    <source>
        <dbReference type="ARBA" id="ARBA00023136"/>
    </source>
</evidence>
<dbReference type="GO" id="GO:0022857">
    <property type="term" value="F:transmembrane transporter activity"/>
    <property type="evidence" value="ECO:0007669"/>
    <property type="project" value="UniProtKB-UniRule"/>
</dbReference>
<organism evidence="10">
    <name type="scientific">Kwoniella dejecticola CBS 10117</name>
    <dbReference type="NCBI Taxonomy" id="1296121"/>
    <lineage>
        <taxon>Eukaryota</taxon>
        <taxon>Fungi</taxon>
        <taxon>Dikarya</taxon>
        <taxon>Basidiomycota</taxon>
        <taxon>Agaricomycotina</taxon>
        <taxon>Tremellomycetes</taxon>
        <taxon>Tremellales</taxon>
        <taxon>Cryptococcaceae</taxon>
        <taxon>Kwoniella</taxon>
    </lineage>
</organism>
<evidence type="ECO:0000313" key="12">
    <source>
        <dbReference type="Proteomes" id="UP000078595"/>
    </source>
</evidence>
<keyword evidence="12" id="KW-1185">Reference proteome</keyword>
<dbReference type="PANTHER" id="PTHR12385">
    <property type="entry name" value="CHOLINE TRANSPORTER-LIKE (SLC FAMILY 44)"/>
    <property type="match status" value="1"/>
</dbReference>
<feature type="transmembrane region" description="Helical" evidence="8">
    <location>
        <begin position="195"/>
        <end position="215"/>
    </location>
</feature>
<sequence length="599" mass="65400">MSAQQYYQGGNNGDGGYDQQRGYNNYPQQGQQYGQQQGYSQQYPQQQQQYPQQQQQYPQQQQQYQPPQGPPQPQQQQYQPPSGQPQAQGQYGMKPSQPYAAPQPGGYGESGAPPAYVDTAPFSQADEKTGQRLNPRKRLNDPIFLVLFIAAVAGFAVLSGIAIKSFIDVGGLGGGFGNGSQGGTGSSVTLDYHTVYLLLCVCALGLVLAGLYLALVRAFTRIIIEVTLALTVILNIGICIYYFIIKYWSGAIIFLVIALLSVFFYWSMRKRIPLAKLLLQVTIDITKHHPSVYLVVFLGLIVQSALSVWYTFTCIAIYVKWTPGSETCTGTSCSSGKVAGLIFYSTFAYLWTSQVIGNVILCTLAGGIFGGWYYYGPRVPTGGLPKRATLSAFIRASTLSLGSIAFGSLIVTLLELIRLILQAIQQYEAGEGDMIGSIIACCAACCVGCIEGLIAWFNKYAYIEISLYGKSYIPAAKDTWRLLKDRGIDALVNDSLVGTALMWGAYINGFLCAVLGYLYLRFTNPAYNSDGQYSAPVILFSFLIGISEGQVINSAIDAGVSTIFVGLGEDPMVLAERSPALFEMIRQTYPRVVEGVPRR</sequence>
<dbReference type="EMBL" id="KI894031">
    <property type="protein sequence ID" value="OBR85463.1"/>
    <property type="molecule type" value="Genomic_DNA"/>
</dbReference>
<feature type="compositionally biased region" description="Low complexity" evidence="9">
    <location>
        <begin position="17"/>
        <end position="66"/>
    </location>
</feature>
<dbReference type="InterPro" id="IPR007603">
    <property type="entry name" value="Choline_transptr-like"/>
</dbReference>
<reference evidence="11" key="2">
    <citation type="submission" date="2013-07" db="EMBL/GenBank/DDBJ databases">
        <authorList>
            <consortium name="The Broad Institute Genome Sequencing Platform"/>
            <person name="Cuomo C."/>
            <person name="Litvintseva A."/>
            <person name="Chen Y."/>
            <person name="Heitman J."/>
            <person name="Sun S."/>
            <person name="Springer D."/>
            <person name="Dromer F."/>
            <person name="Young S.K."/>
            <person name="Zeng Q."/>
            <person name="Gargeya S."/>
            <person name="Fitzgerald M."/>
            <person name="Abouelleil A."/>
            <person name="Alvarado L."/>
            <person name="Berlin A.M."/>
            <person name="Chapman S.B."/>
            <person name="Dewar J."/>
            <person name="Goldberg J."/>
            <person name="Griggs A."/>
            <person name="Gujja S."/>
            <person name="Hansen M."/>
            <person name="Howarth C."/>
            <person name="Imamovic A."/>
            <person name="Larimer J."/>
            <person name="McCowan C."/>
            <person name="Murphy C."/>
            <person name="Pearson M."/>
            <person name="Priest M."/>
            <person name="Roberts A."/>
            <person name="Saif S."/>
            <person name="Shea T."/>
            <person name="Sykes S."/>
            <person name="Wortman J."/>
            <person name="Nusbaum C."/>
            <person name="Birren B."/>
        </authorList>
    </citation>
    <scope>NUCLEOTIDE SEQUENCE</scope>
    <source>
        <strain evidence="11">CBS 10117</strain>
    </source>
</reference>
<protein>
    <recommendedName>
        <fullName evidence="4 8">Protein PNS1</fullName>
    </recommendedName>
</protein>
<feature type="region of interest" description="Disordered" evidence="9">
    <location>
        <begin position="1"/>
        <end position="120"/>
    </location>
</feature>
<evidence type="ECO:0000313" key="10">
    <source>
        <dbReference type="EMBL" id="OBR85463.1"/>
    </source>
</evidence>
<gene>
    <name evidence="10" type="ORF">I303_04799</name>
    <name evidence="11" type="ORF">I303_104224</name>
</gene>
<comment type="function">
    <text evidence="1 8">Probably involved in transport through the plasma membrane.</text>
</comment>
<dbReference type="VEuPathDB" id="FungiDB:I303_04799"/>
<feature type="compositionally biased region" description="Low complexity" evidence="9">
    <location>
        <begin position="74"/>
        <end position="92"/>
    </location>
</feature>
<feature type="transmembrane region" description="Helical" evidence="8">
    <location>
        <begin position="292"/>
        <end position="319"/>
    </location>
</feature>
<evidence type="ECO:0000256" key="2">
    <source>
        <dbReference type="ARBA" id="ARBA00004141"/>
    </source>
</evidence>
<dbReference type="GeneID" id="28968498"/>
<feature type="transmembrane region" description="Helical" evidence="8">
    <location>
        <begin position="222"/>
        <end position="244"/>
    </location>
</feature>